<organism evidence="4 5">
    <name type="scientific">Vreelandella aquamarina</name>
    <dbReference type="NCBI Taxonomy" id="77097"/>
    <lineage>
        <taxon>Bacteria</taxon>
        <taxon>Pseudomonadati</taxon>
        <taxon>Pseudomonadota</taxon>
        <taxon>Gammaproteobacteria</taxon>
        <taxon>Oceanospirillales</taxon>
        <taxon>Halomonadaceae</taxon>
        <taxon>Vreelandella</taxon>
    </lineage>
</organism>
<keyword evidence="2" id="KW-1277">Toxin-antitoxin system</keyword>
<protein>
    <submittedName>
        <fullName evidence="3">RelE toxin</fullName>
    </submittedName>
    <submittedName>
        <fullName evidence="4">mRNA interferase RelE/StbE</fullName>
    </submittedName>
</protein>
<reference evidence="3 6" key="2">
    <citation type="submission" date="2020-03" db="EMBL/GenBank/DDBJ databases">
        <title>Complete Genome Sequence of Halomonas meridiana strain Eplume2, isolated from hydrothermal-plume in the north east Pacific Ocean.</title>
        <authorList>
            <person name="Kurihara Y."/>
            <person name="Kawai S."/>
            <person name="Sakai A."/>
            <person name="Galipon J."/>
            <person name="Arakawa K."/>
        </authorList>
    </citation>
    <scope>NUCLEOTIDE SEQUENCE [LARGE SCALE GENOMIC DNA]</scope>
    <source>
        <strain evidence="3 6">Eplume2</strain>
    </source>
</reference>
<gene>
    <name evidence="3" type="ORF">HMEPL2_12800</name>
    <name evidence="4" type="ORF">SAMN04490369_103415</name>
</gene>
<dbReference type="SUPFAM" id="SSF143011">
    <property type="entry name" value="RelE-like"/>
    <property type="match status" value="1"/>
</dbReference>
<dbReference type="NCBIfam" id="TIGR02385">
    <property type="entry name" value="RelE_StbE"/>
    <property type="match status" value="1"/>
</dbReference>
<evidence type="ECO:0000313" key="6">
    <source>
        <dbReference type="Proteomes" id="UP000501053"/>
    </source>
</evidence>
<dbReference type="PANTHER" id="PTHR35601:SF1">
    <property type="entry name" value="TOXIN RELE"/>
    <property type="match status" value="1"/>
</dbReference>
<reference evidence="4 5" key="1">
    <citation type="submission" date="2016-10" db="EMBL/GenBank/DDBJ databases">
        <authorList>
            <person name="de Groot N.N."/>
        </authorList>
    </citation>
    <scope>NUCLEOTIDE SEQUENCE [LARGE SCALE GENOMIC DNA]</scope>
    <source>
        <strain evidence="4 5">558</strain>
    </source>
</reference>
<keyword evidence="6" id="KW-1185">Reference proteome</keyword>
<evidence type="ECO:0000313" key="5">
    <source>
        <dbReference type="Proteomes" id="UP000199493"/>
    </source>
</evidence>
<accession>A0A6F8XAL9</accession>
<comment type="similarity">
    <text evidence="1">Belongs to the RelE toxin family.</text>
</comment>
<sequence length="94" mass="11026">MTYKLRFLPAALKEWEKLSPPVKQQFKKKLAERLETPRVPADKLSGFDACYKIKLRSVGYRLVYEVVDDELFIYVIAVGKRDKGKVYASLKRRM</sequence>
<dbReference type="InterPro" id="IPR007712">
    <property type="entry name" value="RelE/ParE_toxin"/>
</dbReference>
<evidence type="ECO:0000256" key="2">
    <source>
        <dbReference type="ARBA" id="ARBA00022649"/>
    </source>
</evidence>
<evidence type="ECO:0000313" key="4">
    <source>
        <dbReference type="EMBL" id="SEN96068.1"/>
    </source>
</evidence>
<dbReference type="Proteomes" id="UP000199493">
    <property type="component" value="Unassembled WGS sequence"/>
</dbReference>
<dbReference type="Proteomes" id="UP000501053">
    <property type="component" value="Chromosome"/>
</dbReference>
<dbReference type="EMBL" id="AP022869">
    <property type="protein sequence ID" value="BCB70929.1"/>
    <property type="molecule type" value="Genomic_DNA"/>
</dbReference>
<dbReference type="RefSeq" id="WP_089675540.1">
    <property type="nucleotide sequence ID" value="NZ_AP022869.1"/>
</dbReference>
<dbReference type="STRING" id="77097.SAMN04490369_103415"/>
<dbReference type="AlphaFoldDB" id="A0A1H8KUI4"/>
<name>A0A1H8KUI4_9GAMM</name>
<dbReference type="Pfam" id="PF05016">
    <property type="entry name" value="ParE_toxin"/>
    <property type="match status" value="1"/>
</dbReference>
<evidence type="ECO:0000256" key="1">
    <source>
        <dbReference type="ARBA" id="ARBA00006226"/>
    </source>
</evidence>
<dbReference type="EMBL" id="FODB01000034">
    <property type="protein sequence ID" value="SEN96068.1"/>
    <property type="molecule type" value="Genomic_DNA"/>
</dbReference>
<dbReference type="PANTHER" id="PTHR35601">
    <property type="entry name" value="TOXIN RELE"/>
    <property type="match status" value="1"/>
</dbReference>
<accession>A0A1H8KUI4</accession>
<proteinExistence type="inferred from homology"/>
<evidence type="ECO:0000313" key="3">
    <source>
        <dbReference type="EMBL" id="BCB70929.1"/>
    </source>
</evidence>
<dbReference type="InterPro" id="IPR035093">
    <property type="entry name" value="RelE/ParE_toxin_dom_sf"/>
</dbReference>
<dbReference type="Gene3D" id="3.30.2310.20">
    <property type="entry name" value="RelE-like"/>
    <property type="match status" value="1"/>
</dbReference>